<comment type="caution">
    <text evidence="3">The sequence shown here is derived from an EMBL/GenBank/DDBJ whole genome shotgun (WGS) entry which is preliminary data.</text>
</comment>
<feature type="domain" description="DUF5666" evidence="2">
    <location>
        <begin position="337"/>
        <end position="390"/>
    </location>
</feature>
<evidence type="ECO:0000259" key="2">
    <source>
        <dbReference type="Pfam" id="PF18914"/>
    </source>
</evidence>
<feature type="domain" description="DUF5666" evidence="2">
    <location>
        <begin position="111"/>
        <end position="175"/>
    </location>
</feature>
<gene>
    <name evidence="3" type="ORF">C7H09_09725</name>
</gene>
<dbReference type="EMBL" id="PXNP01000076">
    <property type="protein sequence ID" value="PSF07072.1"/>
    <property type="molecule type" value="Genomic_DNA"/>
</dbReference>
<reference evidence="3 4" key="1">
    <citation type="submission" date="2018-03" db="EMBL/GenBank/DDBJ databases">
        <title>Marinobacter brunus sp. nov., a marine bacterium of Gamma-proteobacteria isolated from the surface seawater of the South China Sea.</title>
        <authorList>
            <person name="Cheng H."/>
            <person name="Wu Y.-H."/>
            <person name="Xamxidin M."/>
            <person name="Xu X.-W."/>
        </authorList>
    </citation>
    <scope>NUCLEOTIDE SEQUENCE [LARGE SCALE GENOMIC DNA]</scope>
    <source>
        <strain evidence="3 4">NH169-3</strain>
    </source>
</reference>
<feature type="chain" id="PRO_5015667671" description="DUF5666 domain-containing protein" evidence="1">
    <location>
        <begin position="24"/>
        <end position="475"/>
    </location>
</feature>
<feature type="domain" description="DUF5666" evidence="2">
    <location>
        <begin position="191"/>
        <end position="245"/>
    </location>
</feature>
<proteinExistence type="predicted"/>
<feature type="signal peptide" evidence="1">
    <location>
        <begin position="1"/>
        <end position="23"/>
    </location>
</feature>
<dbReference type="RefSeq" id="WP_106762324.1">
    <property type="nucleotide sequence ID" value="NZ_PXNP01000076.1"/>
</dbReference>
<organism evidence="3 4">
    <name type="scientific">Marinobacter fuscus</name>
    <dbReference type="NCBI Taxonomy" id="2109942"/>
    <lineage>
        <taxon>Bacteria</taxon>
        <taxon>Pseudomonadati</taxon>
        <taxon>Pseudomonadota</taxon>
        <taxon>Gammaproteobacteria</taxon>
        <taxon>Pseudomonadales</taxon>
        <taxon>Marinobacteraceae</taxon>
        <taxon>Marinobacter</taxon>
    </lineage>
</organism>
<accession>A0A2T1KBZ9</accession>
<dbReference type="Pfam" id="PF18914">
    <property type="entry name" value="DUF5666"/>
    <property type="match status" value="4"/>
</dbReference>
<dbReference type="InterPro" id="IPR043724">
    <property type="entry name" value="DUF5666"/>
</dbReference>
<evidence type="ECO:0000313" key="3">
    <source>
        <dbReference type="EMBL" id="PSF07072.1"/>
    </source>
</evidence>
<name>A0A2T1KBZ9_9GAMM</name>
<dbReference type="PROSITE" id="PS51257">
    <property type="entry name" value="PROKAR_LIPOPROTEIN"/>
    <property type="match status" value="1"/>
</dbReference>
<evidence type="ECO:0000313" key="4">
    <source>
        <dbReference type="Proteomes" id="UP000239866"/>
    </source>
</evidence>
<keyword evidence="4" id="KW-1185">Reference proteome</keyword>
<sequence>MTRKHAGILLSTGVACLTGILSACGGAGAQIADGGIRGTGSSVGPVSGFGSVFVNGIEFFTDGIQNRQVISNDGIATEGDLDKGMILRVEGNWDDSLTGEARELIYDDTFRGPIDRVATGADSGSQFTMFGQTIRFDRRTVMRLGNNTSLEQVVATGGHVRVSAWRTGEGYRASYVGVLDALPNGWVELEGVAGSLTQGEFSISGQRIVLSDNADYFDSLDDDELAGKRIEVEGELRADGVLLARTLRLSDDERRFLDREDGEVEISGPISELQIAENSFRVNGLLVRYSSETEFDDFVEADLSSGVLIEVEGEFRNGVLIAGEMELLEDDAELEARVESIDLASGMLKVGGVAVHINDGRTLIDFDGDWQTVLAVGSFLEIEGRERADSQGNIFIEAVSLDIDDADQDESFHARGKFTRDNLEGQVLSILGARIRITDEDDLDELQACDGDAVKVKYRSSGTGGYTATEVECKD</sequence>
<protein>
    <recommendedName>
        <fullName evidence="2">DUF5666 domain-containing protein</fullName>
    </recommendedName>
</protein>
<dbReference type="AlphaFoldDB" id="A0A2T1KBZ9"/>
<evidence type="ECO:0000256" key="1">
    <source>
        <dbReference type="SAM" id="SignalP"/>
    </source>
</evidence>
<feature type="domain" description="DUF5666" evidence="2">
    <location>
        <begin position="268"/>
        <end position="326"/>
    </location>
</feature>
<keyword evidence="1" id="KW-0732">Signal</keyword>
<dbReference type="OrthoDB" id="5622949at2"/>
<dbReference type="Proteomes" id="UP000239866">
    <property type="component" value="Unassembled WGS sequence"/>
</dbReference>